<feature type="compositionally biased region" description="Basic residues" evidence="2">
    <location>
        <begin position="1796"/>
        <end position="1806"/>
    </location>
</feature>
<feature type="compositionally biased region" description="Low complexity" evidence="2">
    <location>
        <begin position="405"/>
        <end position="414"/>
    </location>
</feature>
<name>A0A7C8NJX3_ORBOL</name>
<feature type="region of interest" description="Disordered" evidence="2">
    <location>
        <begin position="1567"/>
        <end position="1864"/>
    </location>
</feature>
<feature type="compositionally biased region" description="Pro residues" evidence="2">
    <location>
        <begin position="339"/>
        <end position="349"/>
    </location>
</feature>
<feature type="compositionally biased region" description="Gly residues" evidence="2">
    <location>
        <begin position="494"/>
        <end position="503"/>
    </location>
</feature>
<dbReference type="PANTHER" id="PTHR43941:SF1">
    <property type="entry name" value="STRUCTURAL MAINTENANCE OF CHROMOSOMES PROTEIN 2"/>
    <property type="match status" value="1"/>
</dbReference>
<feature type="compositionally biased region" description="Pro residues" evidence="2">
    <location>
        <begin position="548"/>
        <end position="561"/>
    </location>
</feature>
<feature type="coiled-coil region" evidence="1">
    <location>
        <begin position="669"/>
        <end position="949"/>
    </location>
</feature>
<proteinExistence type="predicted"/>
<feature type="compositionally biased region" description="Basic and acidic residues" evidence="2">
    <location>
        <begin position="275"/>
        <end position="286"/>
    </location>
</feature>
<feature type="compositionally biased region" description="Low complexity" evidence="2">
    <location>
        <begin position="387"/>
        <end position="396"/>
    </location>
</feature>
<feature type="compositionally biased region" description="Basic and acidic residues" evidence="2">
    <location>
        <begin position="631"/>
        <end position="644"/>
    </location>
</feature>
<sequence>MEPNCHYPHVWNWGGTGVRDKFATDQVPALSINPAKISALLAVDCGSTVGTVGTVDVDADTDADADADADAHAVSVLPAYQDLAADDGQALPLIFPDRFLSPAQTPITILSLASVLSGLPSPLPIPLGEVQTNRPSQPFPHHHHHPQPCPRPYMSDCIALDHIHTLPTQKSHHSSVLHAQRITEFVATSFSAPSAGGGRTGWSCRTSSIKRGRFESAANVDVLASDARHLTEADIISSLTTEYDATPPPSYQEAVDMSFWGGLGKKWEEVAKSAKEGLSKVQKEFEQPPTTQPSQPSRRPPPSNQPSRPSDLPSSGRNVGSLRNVFENNLGSPAVADPYAPPRPTPSDPYPKQSPYGGYSGSTTYRDPVPIPEPTSPSKQYNYLNDPSYTSSSYGSAPPPPYSPLPATTTTSSSIRRNPEDALIEFLNNERNPLTQLGIRIDPKNDNMSEPMDAPKKSKKGKGGASGNAGKKKESNGEPPTPIEPPTPSDDKSGGAGSGSGNGGDDKKDDDKDKGNKKCDDKKDNKKDEKKEEEEEKKEDKKEEEPETVPPTPSESVPPTPSVEKGDGFEAVPGKTSKKKKKNRGKDDIVPQTPAEDKPEPSTMSPADTSATDAESKDREAPTLEIDTEVTEGKPVEEVSKDADAGSEAPEVTVTDVNDIVSPTTAQMIEDATGEFQALVAENNTLKTQIHDVASEAGRSLSRLENRVSELGDEKSELQGRIQSLEVEVEESRQMQETMNQLQIERGRLQQLTEEQDSQIKEVLELLEKLKSEKSKFDEADSGKVAAAEAEAAKLRQDLTKATADFEELLSEKNKISEEKTGFQETAKTLRIEVRDLKREVSKTTDALAEKEKELLVAKAAKSVGNVRTRVKNLEEQLEQRLLDELAAKEERERLNVRVFELQKKVDEGPSEEEFNELRETITERDAEIAGLKNELSEAKIKILELEATIIEQRTALRDVDQLNDDILLKDAEIELQATEITELKAKVEKLEADTTEVDELKAAAAEQEELIKTVQELHEDAKNELEDLRMLYEDAEDKLREMDELKIQLEEAEKSASSSRELLATLGSDKGSIQGKLTELEVEKLQMESRLSALEAEKTEIEGKATALETEKAEIENKVSTLETEKAEIEGKFSALETEKAEIEDRFSALEAEKSELREKVQSVEDEKSSLEEQVATLIEGNTALDEKISALEEENIALSDSLQTTKDVEVAALNDKVAELTSVRDAHETDLTATREEKDGLVVSFAALKIEKDELEAALQASRDALATLETQLSAQSQGTTVFVTEINSLKDSLTTTKADLAAVKEELEASRGVHDEAKSGLENANADLAAANDKLAGLESEIGAKIAEITGLTGNVATLINDIEAKGAELDEARARADHLEAELASKTKELEEIGDKTFNERLEEEIAKSTGLAAEIEVLKANEPASREAPEVLAEVGALRDQLNDANAKVEALEAELFGLRDVPEQAEGQADCREHANQIYDLTHRIEDDRIRLDVTRDELTRTQDELAAYQGRFDDVEKQKIAAQTRAAETLEESVALRASLEEMERRALEAESRITVLLSGKGDYQRPRQTPTPPAETVDFEEKLRGSRQAFDAQATADADDPGFLPIPDVTAAATTEASRRERRRRHRTEEERREKDKDRHGRTDDEREDRRRRKEERKERKALGREVPDIAVSREMAAATEDESRDREREKRRHRRTEEREKGEKEEKERYRRARGLSGSEPRSPEVAPPADEDEERRKRRDKTRKSLLTAAAAVTAATAIQSMGSGSRREAPVKEERESSHRDREHREHRHRSHHRSTRGEERRSRTIADTPTLSQGVTSDDAPSSPIDEFNTDPNSLDPRRPDGRSLRTQSQRHSRLMIGGYEYESPRIANVTTYVVSENKSGASESGDEGYQDRDAKGWGKVRGLLKRNQTIV</sequence>
<dbReference type="Proteomes" id="UP000475325">
    <property type="component" value="Unassembled WGS sequence"/>
</dbReference>
<feature type="compositionally biased region" description="Low complexity" evidence="2">
    <location>
        <begin position="287"/>
        <end position="297"/>
    </location>
</feature>
<evidence type="ECO:0000256" key="1">
    <source>
        <dbReference type="SAM" id="Coils"/>
    </source>
</evidence>
<gene>
    <name evidence="3" type="ORF">TWF102_010606</name>
</gene>
<feature type="region of interest" description="Disordered" evidence="2">
    <location>
        <begin position="275"/>
        <end position="659"/>
    </location>
</feature>
<feature type="compositionally biased region" description="Low complexity" evidence="2">
    <location>
        <begin position="1758"/>
        <end position="1768"/>
    </location>
</feature>
<feature type="compositionally biased region" description="Basic and acidic residues" evidence="2">
    <location>
        <begin position="1635"/>
        <end position="1657"/>
    </location>
</feature>
<feature type="compositionally biased region" description="Polar residues" evidence="2">
    <location>
        <begin position="602"/>
        <end position="613"/>
    </location>
</feature>
<evidence type="ECO:0000256" key="2">
    <source>
        <dbReference type="SAM" id="MobiDB-lite"/>
    </source>
</evidence>
<evidence type="ECO:0000313" key="4">
    <source>
        <dbReference type="Proteomes" id="UP000475325"/>
    </source>
</evidence>
<feature type="compositionally biased region" description="Polar residues" evidence="2">
    <location>
        <begin position="1817"/>
        <end position="1832"/>
    </location>
</feature>
<keyword evidence="1" id="KW-0175">Coiled coil</keyword>
<dbReference type="EMBL" id="WIQW01000079">
    <property type="protein sequence ID" value="KAF3087075.1"/>
    <property type="molecule type" value="Genomic_DNA"/>
</dbReference>
<feature type="compositionally biased region" description="Basic and acidic residues" evidence="2">
    <location>
        <begin position="1776"/>
        <end position="1795"/>
    </location>
</feature>
<feature type="coiled-coil region" evidence="1">
    <location>
        <begin position="1247"/>
        <end position="1467"/>
    </location>
</feature>
<feature type="compositionally biased region" description="Basic and acidic residues" evidence="2">
    <location>
        <begin position="504"/>
        <end position="530"/>
    </location>
</feature>
<dbReference type="PANTHER" id="PTHR43941">
    <property type="entry name" value="STRUCTURAL MAINTENANCE OF CHROMOSOMES PROTEIN 2"/>
    <property type="match status" value="1"/>
</dbReference>
<accession>A0A7C8NJX3</accession>
<feature type="coiled-coil region" evidence="1">
    <location>
        <begin position="974"/>
        <end position="1203"/>
    </location>
</feature>
<feature type="coiled-coil region" evidence="1">
    <location>
        <begin position="1498"/>
        <end position="1560"/>
    </location>
</feature>
<dbReference type="Gene3D" id="1.20.5.340">
    <property type="match status" value="1"/>
</dbReference>
<feature type="region of interest" description="Disordered" evidence="2">
    <location>
        <begin position="1891"/>
        <end position="1911"/>
    </location>
</feature>
<feature type="compositionally biased region" description="Basic and acidic residues" evidence="2">
    <location>
        <begin position="1807"/>
        <end position="1816"/>
    </location>
</feature>
<evidence type="ECO:0000313" key="3">
    <source>
        <dbReference type="EMBL" id="KAF3087075.1"/>
    </source>
</evidence>
<feature type="compositionally biased region" description="Basic and acidic residues" evidence="2">
    <location>
        <begin position="1704"/>
        <end position="1718"/>
    </location>
</feature>
<protein>
    <submittedName>
        <fullName evidence="3">Uncharacterized protein</fullName>
    </submittedName>
</protein>
<comment type="caution">
    <text evidence="3">The sequence shown here is derived from an EMBL/GenBank/DDBJ whole genome shotgun (WGS) entry which is preliminary data.</text>
</comment>
<reference evidence="3 4" key="1">
    <citation type="submission" date="2019-06" db="EMBL/GenBank/DDBJ databases">
        <authorList>
            <person name="Palmer J.M."/>
        </authorList>
    </citation>
    <scope>NUCLEOTIDE SEQUENCE [LARGE SCALE GENOMIC DNA]</scope>
    <source>
        <strain evidence="3 4">TWF102</strain>
    </source>
</reference>
<feature type="compositionally biased region" description="Basic and acidic residues" evidence="2">
    <location>
        <begin position="1664"/>
        <end position="1676"/>
    </location>
</feature>
<organism evidence="3 4">
    <name type="scientific">Orbilia oligospora</name>
    <name type="common">Nematode-trapping fungus</name>
    <name type="synonym">Arthrobotrys oligospora</name>
    <dbReference type="NCBI Taxonomy" id="2813651"/>
    <lineage>
        <taxon>Eukaryota</taxon>
        <taxon>Fungi</taxon>
        <taxon>Dikarya</taxon>
        <taxon>Ascomycota</taxon>
        <taxon>Pezizomycotina</taxon>
        <taxon>Orbiliomycetes</taxon>
        <taxon>Orbiliales</taxon>
        <taxon>Orbiliaceae</taxon>
        <taxon>Orbilia</taxon>
    </lineage>
</organism>
<dbReference type="Gene3D" id="1.10.287.1490">
    <property type="match status" value="1"/>
</dbReference>
<feature type="compositionally biased region" description="Basic and acidic residues" evidence="2">
    <location>
        <begin position="585"/>
        <end position="600"/>
    </location>
</feature>
<feature type="compositionally biased region" description="Pro residues" evidence="2">
    <location>
        <begin position="479"/>
        <end position="488"/>
    </location>
</feature>
<feature type="compositionally biased region" description="Polar residues" evidence="2">
    <location>
        <begin position="376"/>
        <end position="385"/>
    </location>
</feature>
<dbReference type="SUPFAM" id="SSF57997">
    <property type="entry name" value="Tropomyosin"/>
    <property type="match status" value="1"/>
</dbReference>